<feature type="chain" id="PRO_5022670113" description="SGNH hydrolase-type esterase domain-containing protein" evidence="1">
    <location>
        <begin position="21"/>
        <end position="283"/>
    </location>
</feature>
<gene>
    <name evidence="3" type="ORF">Pla22_22330</name>
</gene>
<evidence type="ECO:0000256" key="1">
    <source>
        <dbReference type="SAM" id="SignalP"/>
    </source>
</evidence>
<dbReference type="InterPro" id="IPR036514">
    <property type="entry name" value="SGNH_hydro_sf"/>
</dbReference>
<keyword evidence="1" id="KW-0732">Signal</keyword>
<dbReference type="Proteomes" id="UP000316598">
    <property type="component" value="Unassembled WGS sequence"/>
</dbReference>
<dbReference type="Gene3D" id="3.40.50.1110">
    <property type="entry name" value="SGNH hydrolase"/>
    <property type="match status" value="1"/>
</dbReference>
<evidence type="ECO:0000259" key="2">
    <source>
        <dbReference type="Pfam" id="PF13472"/>
    </source>
</evidence>
<feature type="domain" description="SGNH hydrolase-type esterase" evidence="2">
    <location>
        <begin position="61"/>
        <end position="203"/>
    </location>
</feature>
<sequence precursor="true">MKTTSLFLIAFLAFSVTAIAGEPLLKSGDTVAFVGGTFVERMQQSGAIEAELQCRRPDWKLRIRNVGWSGDDVHGMARKVFDGPGNGYARLMQDIETSKANVVVVAYGPSEASDGDESVQRFGPGLEKLIADLKASDKRVILVTPIAMPGYRVPGYEDAIARCQSVVRMVGEQADSPVVDLTWKPSPSEVIDSGLLPNDEGYASLADELADSLVGGKPCDQRHDKLAEAITAKNQLFFHRYRPQNETYLLLFRKHEQGNNAVELPQFDPLVESADQDVWAAAK</sequence>
<keyword evidence="4" id="KW-1185">Reference proteome</keyword>
<dbReference type="AlphaFoldDB" id="A0A5C5WX74"/>
<dbReference type="GO" id="GO:0016788">
    <property type="term" value="F:hydrolase activity, acting on ester bonds"/>
    <property type="evidence" value="ECO:0007669"/>
    <property type="project" value="UniProtKB-ARBA"/>
</dbReference>
<dbReference type="EMBL" id="SJPI01000001">
    <property type="protein sequence ID" value="TWT54583.1"/>
    <property type="molecule type" value="Genomic_DNA"/>
</dbReference>
<reference evidence="3 4" key="1">
    <citation type="submission" date="2019-02" db="EMBL/GenBank/DDBJ databases">
        <title>Deep-cultivation of Planctomycetes and their phenomic and genomic characterization uncovers novel biology.</title>
        <authorList>
            <person name="Wiegand S."/>
            <person name="Jogler M."/>
            <person name="Boedeker C."/>
            <person name="Pinto D."/>
            <person name="Vollmers J."/>
            <person name="Rivas-Marin E."/>
            <person name="Kohn T."/>
            <person name="Peeters S.H."/>
            <person name="Heuer A."/>
            <person name="Rast P."/>
            <person name="Oberbeckmann S."/>
            <person name="Bunk B."/>
            <person name="Jeske O."/>
            <person name="Meyerdierks A."/>
            <person name="Storesund J.E."/>
            <person name="Kallscheuer N."/>
            <person name="Luecker S."/>
            <person name="Lage O.M."/>
            <person name="Pohl T."/>
            <person name="Merkel B.J."/>
            <person name="Hornburger P."/>
            <person name="Mueller R.-W."/>
            <person name="Bruemmer F."/>
            <person name="Labrenz M."/>
            <person name="Spormann A.M."/>
            <person name="Op Den Camp H."/>
            <person name="Overmann J."/>
            <person name="Amann R."/>
            <person name="Jetten M.S.M."/>
            <person name="Mascher T."/>
            <person name="Medema M.H."/>
            <person name="Devos D.P."/>
            <person name="Kaster A.-K."/>
            <person name="Ovreas L."/>
            <person name="Rohde M."/>
            <person name="Galperin M.Y."/>
            <person name="Jogler C."/>
        </authorList>
    </citation>
    <scope>NUCLEOTIDE SEQUENCE [LARGE SCALE GENOMIC DNA]</scope>
    <source>
        <strain evidence="3 4">Pla22</strain>
    </source>
</reference>
<protein>
    <recommendedName>
        <fullName evidence="2">SGNH hydrolase-type esterase domain-containing protein</fullName>
    </recommendedName>
</protein>
<dbReference type="Pfam" id="PF13472">
    <property type="entry name" value="Lipase_GDSL_2"/>
    <property type="match status" value="1"/>
</dbReference>
<dbReference type="InterPro" id="IPR013830">
    <property type="entry name" value="SGNH_hydro"/>
</dbReference>
<feature type="signal peptide" evidence="1">
    <location>
        <begin position="1"/>
        <end position="20"/>
    </location>
</feature>
<evidence type="ECO:0000313" key="4">
    <source>
        <dbReference type="Proteomes" id="UP000316598"/>
    </source>
</evidence>
<dbReference type="SUPFAM" id="SSF52266">
    <property type="entry name" value="SGNH hydrolase"/>
    <property type="match status" value="1"/>
</dbReference>
<evidence type="ECO:0000313" key="3">
    <source>
        <dbReference type="EMBL" id="TWT54583.1"/>
    </source>
</evidence>
<organism evidence="3 4">
    <name type="scientific">Rubripirellula amarantea</name>
    <dbReference type="NCBI Taxonomy" id="2527999"/>
    <lineage>
        <taxon>Bacteria</taxon>
        <taxon>Pseudomonadati</taxon>
        <taxon>Planctomycetota</taxon>
        <taxon>Planctomycetia</taxon>
        <taxon>Pirellulales</taxon>
        <taxon>Pirellulaceae</taxon>
        <taxon>Rubripirellula</taxon>
    </lineage>
</organism>
<name>A0A5C5WX74_9BACT</name>
<comment type="caution">
    <text evidence="3">The sequence shown here is derived from an EMBL/GenBank/DDBJ whole genome shotgun (WGS) entry which is preliminary data.</text>
</comment>
<dbReference type="RefSeq" id="WP_146514604.1">
    <property type="nucleotide sequence ID" value="NZ_SJPI01000001.1"/>
</dbReference>
<dbReference type="OrthoDB" id="213326at2"/>
<proteinExistence type="predicted"/>
<accession>A0A5C5WX74</accession>